<dbReference type="SFLD" id="SFLDS00003">
    <property type="entry name" value="Haloacid_Dehalogenase"/>
    <property type="match status" value="1"/>
</dbReference>
<dbReference type="EC" id="3.1.3.45" evidence="5"/>
<keyword evidence="8 13" id="KW-0378">Hydrolase</keyword>
<comment type="similarity">
    <text evidence="3">Belongs to the KdsC family.</text>
</comment>
<evidence type="ECO:0000256" key="4">
    <source>
        <dbReference type="ARBA" id="ARBA00011881"/>
    </source>
</evidence>
<dbReference type="GO" id="GO:0019143">
    <property type="term" value="F:3-deoxy-manno-octulosonate-8-phosphatase activity"/>
    <property type="evidence" value="ECO:0007669"/>
    <property type="project" value="UniProtKB-EC"/>
</dbReference>
<dbReference type="KEGG" id="maes:Ga0123461_1073"/>
<comment type="cofactor">
    <cofactor evidence="2 12">
        <name>Mg(2+)</name>
        <dbReference type="ChEBI" id="CHEBI:18420"/>
    </cofactor>
</comment>
<comment type="subunit">
    <text evidence="4">Homotetramer.</text>
</comment>
<keyword evidence="14" id="KW-1185">Reference proteome</keyword>
<reference evidence="13 14" key="1">
    <citation type="submission" date="2016-12" db="EMBL/GenBank/DDBJ databases">
        <title>Isolation and genomic insights into novel planktonic Zetaproteobacteria from stratified waters of the Chesapeake Bay.</title>
        <authorList>
            <person name="McAllister S.M."/>
            <person name="Kato S."/>
            <person name="Chan C.S."/>
            <person name="Chiu B.K."/>
            <person name="Field E.K."/>
        </authorList>
    </citation>
    <scope>NUCLEOTIDE SEQUENCE [LARGE SCALE GENOMIC DNA]</scope>
    <source>
        <strain evidence="13 14">CP-5</strain>
    </source>
</reference>
<evidence type="ECO:0000256" key="5">
    <source>
        <dbReference type="ARBA" id="ARBA00013066"/>
    </source>
</evidence>
<evidence type="ECO:0000256" key="8">
    <source>
        <dbReference type="ARBA" id="ARBA00022801"/>
    </source>
</evidence>
<dbReference type="RefSeq" id="WP_100277378.1">
    <property type="nucleotide sequence ID" value="NZ_CP018799.1"/>
</dbReference>
<feature type="binding site" evidence="12">
    <location>
        <position position="23"/>
    </location>
    <ligand>
        <name>Mg(2+)</name>
        <dbReference type="ChEBI" id="CHEBI:18420"/>
    </ligand>
</feature>
<dbReference type="Gene3D" id="3.40.50.1000">
    <property type="entry name" value="HAD superfamily/HAD-like"/>
    <property type="match status" value="1"/>
</dbReference>
<dbReference type="InterPro" id="IPR010023">
    <property type="entry name" value="KdsC_fam"/>
</dbReference>
<dbReference type="PANTHER" id="PTHR21485">
    <property type="entry name" value="HAD SUPERFAMILY MEMBERS CMAS AND KDSC"/>
    <property type="match status" value="1"/>
</dbReference>
<dbReference type="NCBIfam" id="TIGR01670">
    <property type="entry name" value="KdsC-phosphatas"/>
    <property type="match status" value="1"/>
</dbReference>
<comment type="catalytic activity">
    <reaction evidence="1">
        <text>3-deoxy-alpha-D-manno-2-octulosonate-8-phosphate + H2O = 3-deoxy-alpha-D-manno-oct-2-ulosonate + phosphate</text>
        <dbReference type="Rhea" id="RHEA:11500"/>
        <dbReference type="ChEBI" id="CHEBI:15377"/>
        <dbReference type="ChEBI" id="CHEBI:43474"/>
        <dbReference type="ChEBI" id="CHEBI:85985"/>
        <dbReference type="ChEBI" id="CHEBI:85986"/>
        <dbReference type="EC" id="3.1.3.45"/>
    </reaction>
</comment>
<dbReference type="InterPro" id="IPR023214">
    <property type="entry name" value="HAD_sf"/>
</dbReference>
<dbReference type="PANTHER" id="PTHR21485:SF6">
    <property type="entry name" value="N-ACYLNEURAMINATE CYTIDYLYLTRANSFERASE-RELATED"/>
    <property type="match status" value="1"/>
</dbReference>
<keyword evidence="7 12" id="KW-0479">Metal-binding</keyword>
<evidence type="ECO:0000256" key="9">
    <source>
        <dbReference type="ARBA" id="ARBA00022842"/>
    </source>
</evidence>
<dbReference type="Proteomes" id="UP000231701">
    <property type="component" value="Chromosome"/>
</dbReference>
<dbReference type="InterPro" id="IPR036412">
    <property type="entry name" value="HAD-like_sf"/>
</dbReference>
<organism evidence="13 14">
    <name type="scientific">Mariprofundus aestuarium</name>
    <dbReference type="NCBI Taxonomy" id="1921086"/>
    <lineage>
        <taxon>Bacteria</taxon>
        <taxon>Pseudomonadati</taxon>
        <taxon>Pseudomonadota</taxon>
        <taxon>Candidatius Mariprofundia</taxon>
        <taxon>Mariprofundales</taxon>
        <taxon>Mariprofundaceae</taxon>
        <taxon>Mariprofundus</taxon>
    </lineage>
</organism>
<proteinExistence type="inferred from homology"/>
<protein>
    <recommendedName>
        <fullName evidence="6">3-deoxy-D-manno-octulosonate 8-phosphate phosphatase KdsC</fullName>
        <ecNumber evidence="5">3.1.3.45</ecNumber>
    </recommendedName>
    <alternativeName>
        <fullName evidence="11">KDO 8-P phosphatase</fullName>
    </alternativeName>
</protein>
<dbReference type="GO" id="GO:0008781">
    <property type="term" value="F:N-acylneuraminate cytidylyltransferase activity"/>
    <property type="evidence" value="ECO:0007669"/>
    <property type="project" value="TreeGrafter"/>
</dbReference>
<evidence type="ECO:0000313" key="14">
    <source>
        <dbReference type="Proteomes" id="UP000231701"/>
    </source>
</evidence>
<dbReference type="FunFam" id="3.40.50.1000:FF:000029">
    <property type="entry name" value="3-deoxy-D-manno-octulosonate 8-phosphate phosphatase KdsC"/>
    <property type="match status" value="1"/>
</dbReference>
<dbReference type="Pfam" id="PF08282">
    <property type="entry name" value="Hydrolase_3"/>
    <property type="match status" value="1"/>
</dbReference>
<feature type="binding site" evidence="12">
    <location>
        <position position="116"/>
    </location>
    <ligand>
        <name>Mg(2+)</name>
        <dbReference type="ChEBI" id="CHEBI:18420"/>
    </ligand>
</feature>
<evidence type="ECO:0000256" key="12">
    <source>
        <dbReference type="PIRSR" id="PIRSR006118-2"/>
    </source>
</evidence>
<evidence type="ECO:0000256" key="7">
    <source>
        <dbReference type="ARBA" id="ARBA00022723"/>
    </source>
</evidence>
<dbReference type="OrthoDB" id="5297105at2"/>
<dbReference type="GO" id="GO:0046872">
    <property type="term" value="F:metal ion binding"/>
    <property type="evidence" value="ECO:0007669"/>
    <property type="project" value="UniProtKB-KW"/>
</dbReference>
<evidence type="ECO:0000313" key="13">
    <source>
        <dbReference type="EMBL" id="ATX79492.1"/>
    </source>
</evidence>
<keyword evidence="10" id="KW-0448">Lipopolysaccharide biosynthesis</keyword>
<dbReference type="CDD" id="cd01630">
    <property type="entry name" value="HAD_KDO-like"/>
    <property type="match status" value="1"/>
</dbReference>
<accession>A0A2K8KXP9</accession>
<dbReference type="SUPFAM" id="SSF56784">
    <property type="entry name" value="HAD-like"/>
    <property type="match status" value="1"/>
</dbReference>
<name>A0A2K8KXP9_MARES</name>
<dbReference type="GO" id="GO:0009103">
    <property type="term" value="P:lipopolysaccharide biosynthetic process"/>
    <property type="evidence" value="ECO:0007669"/>
    <property type="project" value="UniProtKB-KW"/>
</dbReference>
<evidence type="ECO:0000256" key="1">
    <source>
        <dbReference type="ARBA" id="ARBA00000898"/>
    </source>
</evidence>
<dbReference type="SFLD" id="SFLDG01138">
    <property type="entry name" value="C1.6.2:_Deoxy-d-mannose-octulo"/>
    <property type="match status" value="1"/>
</dbReference>
<dbReference type="InterPro" id="IPR050793">
    <property type="entry name" value="CMP-NeuNAc_synthase"/>
</dbReference>
<sequence>MSQKKGFDFPLDKAADIRMLILDVDGVFTDGSIIMDKNGDEHKAFNVRDGHGIKMIQRAGIQVAIITGRISPVVEQRATDLGIEYVIQKCLNKAEGLARLEHESGIPASQCAMMGDDVIDLPPMYACGLSLAPADAHLSVLNHVDWISDHPGGRGAIRQAAEGLLLAIDAWDEVVFKRYNVSPEDCGW</sequence>
<evidence type="ECO:0000256" key="10">
    <source>
        <dbReference type="ARBA" id="ARBA00022985"/>
    </source>
</evidence>
<dbReference type="PIRSF" id="PIRSF006118">
    <property type="entry name" value="KDO8-P_Ptase"/>
    <property type="match status" value="1"/>
</dbReference>
<dbReference type="AlphaFoldDB" id="A0A2K8KXP9"/>
<evidence type="ECO:0000256" key="3">
    <source>
        <dbReference type="ARBA" id="ARBA00005893"/>
    </source>
</evidence>
<keyword evidence="9 12" id="KW-0460">Magnesium</keyword>
<dbReference type="SFLD" id="SFLDG01136">
    <property type="entry name" value="C1.6:_Phosphoserine_Phosphatas"/>
    <property type="match status" value="1"/>
</dbReference>
<feature type="binding site" evidence="12">
    <location>
        <position position="25"/>
    </location>
    <ligand>
        <name>substrate</name>
    </ligand>
</feature>
<dbReference type="EMBL" id="CP018799">
    <property type="protein sequence ID" value="ATX79492.1"/>
    <property type="molecule type" value="Genomic_DNA"/>
</dbReference>
<gene>
    <name evidence="13" type="ORF">Ga0123461_1073</name>
</gene>
<evidence type="ECO:0000256" key="6">
    <source>
        <dbReference type="ARBA" id="ARBA00020092"/>
    </source>
</evidence>
<evidence type="ECO:0000256" key="2">
    <source>
        <dbReference type="ARBA" id="ARBA00001946"/>
    </source>
</evidence>
<evidence type="ECO:0000256" key="11">
    <source>
        <dbReference type="ARBA" id="ARBA00031051"/>
    </source>
</evidence>